<comment type="caution">
    <text evidence="1">The sequence shown here is derived from an EMBL/GenBank/DDBJ whole genome shotgun (WGS) entry which is preliminary data.</text>
</comment>
<sequence>MDVFLVMLFCKQNKCGFVNLLHNIIKLINFTATKNIHSKKTVVF</sequence>
<proteinExistence type="predicted"/>
<evidence type="ECO:0000313" key="2">
    <source>
        <dbReference type="EMBL" id="GAL69432.1"/>
    </source>
</evidence>
<evidence type="ECO:0000313" key="1">
    <source>
        <dbReference type="EMBL" id="GAL65368.1"/>
    </source>
</evidence>
<evidence type="ECO:0000313" key="3">
    <source>
        <dbReference type="Proteomes" id="UP000029641"/>
    </source>
</evidence>
<dbReference type="Proteomes" id="UP000029641">
    <property type="component" value="Unassembled WGS sequence"/>
</dbReference>
<reference evidence="3 4" key="1">
    <citation type="journal article" date="2014" name="Genome Announc.">
        <title>Draft Genome Sequence of Marine Flavobacterium Jejuia pallidilutea Strain 11shimoA1 and Pigmentation Mutants.</title>
        <authorList>
            <person name="Takatani N."/>
            <person name="Nakanishi M."/>
            <person name="Meirelles P."/>
            <person name="Mino S."/>
            <person name="Suda W."/>
            <person name="Oshima K."/>
            <person name="Hattori M."/>
            <person name="Ohkuma M."/>
            <person name="Hosokawa M."/>
            <person name="Miyashita K."/>
            <person name="Thompson F.L."/>
            <person name="Niwa A."/>
            <person name="Sawabe T."/>
            <person name="Sawabe T."/>
        </authorList>
    </citation>
    <scope>NUCLEOTIDE SEQUENCE [LARGE SCALE GENOMIC DNA]</scope>
    <source>
        <strain evidence="1 3">JCM 19301</strain>
        <strain evidence="2">JCM 19302</strain>
        <strain evidence="4">JCM19302</strain>
    </source>
</reference>
<organism evidence="1 3">
    <name type="scientific">Jejuia pallidilutea</name>
    <dbReference type="NCBI Taxonomy" id="504487"/>
    <lineage>
        <taxon>Bacteria</taxon>
        <taxon>Pseudomonadati</taxon>
        <taxon>Bacteroidota</taxon>
        <taxon>Flavobacteriia</taxon>
        <taxon>Flavobacteriales</taxon>
        <taxon>Flavobacteriaceae</taxon>
        <taxon>Jejuia</taxon>
    </lineage>
</organism>
<gene>
    <name evidence="1" type="ORF">JCM19301_3828</name>
    <name evidence="2" type="ORF">JCM19302_4161</name>
</gene>
<protein>
    <submittedName>
        <fullName evidence="1">Uncharacterized protein</fullName>
    </submittedName>
</protein>
<dbReference type="Proteomes" id="UP000029646">
    <property type="component" value="Unassembled WGS sequence"/>
</dbReference>
<accession>A0A090VMX6</accession>
<name>A0A090VMX6_9FLAO</name>
<dbReference type="EMBL" id="BBNR01000001">
    <property type="protein sequence ID" value="GAL65368.1"/>
    <property type="molecule type" value="Genomic_DNA"/>
</dbReference>
<dbReference type="EMBL" id="BBNS01000001">
    <property type="protein sequence ID" value="GAL69432.1"/>
    <property type="molecule type" value="Genomic_DNA"/>
</dbReference>
<dbReference type="AlphaFoldDB" id="A0A090VMX6"/>
<evidence type="ECO:0000313" key="4">
    <source>
        <dbReference type="Proteomes" id="UP000029646"/>
    </source>
</evidence>